<keyword evidence="5" id="KW-0325">Glycoprotein</keyword>
<dbReference type="InterPro" id="IPR000917">
    <property type="entry name" value="Sulfatase_N"/>
</dbReference>
<dbReference type="InterPro" id="IPR024607">
    <property type="entry name" value="Sulfatase_CS"/>
</dbReference>
<dbReference type="InterPro" id="IPR032506">
    <property type="entry name" value="SGSH_C"/>
</dbReference>
<comment type="cofactor">
    <cofactor evidence="1">
        <name>Ca(2+)</name>
        <dbReference type="ChEBI" id="CHEBI:29108"/>
    </cofactor>
</comment>
<dbReference type="PROSITE" id="PS00523">
    <property type="entry name" value="SULFATASE_1"/>
    <property type="match status" value="1"/>
</dbReference>
<organism evidence="8 9">
    <name type="scientific">Ascaris lumbricoides</name>
    <name type="common">Giant roundworm</name>
    <dbReference type="NCBI Taxonomy" id="6252"/>
    <lineage>
        <taxon>Eukaryota</taxon>
        <taxon>Metazoa</taxon>
        <taxon>Ecdysozoa</taxon>
        <taxon>Nematoda</taxon>
        <taxon>Chromadorea</taxon>
        <taxon>Rhabditida</taxon>
        <taxon>Spirurina</taxon>
        <taxon>Ascaridomorpha</taxon>
        <taxon>Ascaridoidea</taxon>
        <taxon>Ascarididae</taxon>
        <taxon>Ascaris</taxon>
    </lineage>
</organism>
<evidence type="ECO:0000256" key="3">
    <source>
        <dbReference type="ARBA" id="ARBA00022729"/>
    </source>
</evidence>
<keyword evidence="8" id="KW-1185">Reference proteome</keyword>
<dbReference type="PANTHER" id="PTHR43108">
    <property type="entry name" value="N-ACETYLGLUCOSAMINE-6-SULFATASE FAMILY MEMBER"/>
    <property type="match status" value="1"/>
</dbReference>
<evidence type="ECO:0000256" key="2">
    <source>
        <dbReference type="ARBA" id="ARBA00008779"/>
    </source>
</evidence>
<comment type="similarity">
    <text evidence="2">Belongs to the sulfatase family.</text>
</comment>
<evidence type="ECO:0000313" key="8">
    <source>
        <dbReference type="Proteomes" id="UP000036681"/>
    </source>
</evidence>
<feature type="domain" description="N-sulphoglucosamine sulphohydrolase C-terminal" evidence="7">
    <location>
        <begin position="271"/>
        <end position="306"/>
    </location>
</feature>
<dbReference type="CDD" id="cd16147">
    <property type="entry name" value="G6S"/>
    <property type="match status" value="1"/>
</dbReference>
<evidence type="ECO:0000259" key="6">
    <source>
        <dbReference type="Pfam" id="PF00884"/>
    </source>
</evidence>
<proteinExistence type="inferred from homology"/>
<dbReference type="Proteomes" id="UP000036681">
    <property type="component" value="Unplaced"/>
</dbReference>
<evidence type="ECO:0000256" key="5">
    <source>
        <dbReference type="ARBA" id="ARBA00023180"/>
    </source>
</evidence>
<feature type="domain" description="Sulfatase N-terminal" evidence="6">
    <location>
        <begin position="15"/>
        <end position="135"/>
    </location>
</feature>
<dbReference type="Pfam" id="PF00884">
    <property type="entry name" value="Sulfatase"/>
    <property type="match status" value="2"/>
</dbReference>
<sequence>MTDDQDVELGSMQFMPKTLHLLKDRGTSFESGFVSTPICCPSRSSILTGLYVHNHHVLTNNQNCSGELWSYCEGGREEEEEVLRNVYEKRVFSVYVQKAGYRTAYFGKYLNEYDGSYIPPGWDEWMALIRNSRFYNYTINFNGDKIKHGFDYEKLANELRDLGELSNTFIIYTSDHGYHLGQFGLVKGKNMPYEFDIRVPYFIRGPGLPKNLTIRWPVMNVDIAPTILDMAGVTPPSHMEGRSLLPLMHDLGYNVAIDEIILSLIMIRWPVMNVDIAPTILDMAGVTPPPHMEGRSLLPLMHDLGSRRKRASREGNQKTSSVNWRHTVLIERGKMAKLTKIRDRLQRQRDRFGKDARVQQACTRPEFRHPCVQDQQWKCLQDDAGRWRIFKCHETFEVAKECECHMNIPHEVIKRRHRRTRRVHSSTSNSKRSGIFMDAAIEIKINK</sequence>
<dbReference type="PANTHER" id="PTHR43108:SF16">
    <property type="entry name" value="EXTRACELLULAR SULFATASE SULF-1 HOMOLOG"/>
    <property type="match status" value="1"/>
</dbReference>
<evidence type="ECO:0000256" key="4">
    <source>
        <dbReference type="ARBA" id="ARBA00022801"/>
    </source>
</evidence>
<evidence type="ECO:0000259" key="7">
    <source>
        <dbReference type="Pfam" id="PF16347"/>
    </source>
</evidence>
<keyword evidence="3" id="KW-0732">Signal</keyword>
<name>A0A0M3IQM7_ASCLU</name>
<dbReference type="InterPro" id="IPR017850">
    <property type="entry name" value="Alkaline_phosphatase_core_sf"/>
</dbReference>
<evidence type="ECO:0000313" key="9">
    <source>
        <dbReference type="WBParaSite" id="ALUE_0002105501-mRNA-1"/>
    </source>
</evidence>
<reference evidence="9" key="1">
    <citation type="submission" date="2017-02" db="UniProtKB">
        <authorList>
            <consortium name="WormBaseParasite"/>
        </authorList>
    </citation>
    <scope>IDENTIFICATION</scope>
</reference>
<dbReference type="AlphaFoldDB" id="A0A0M3IQM7"/>
<keyword evidence="4" id="KW-0378">Hydrolase</keyword>
<dbReference type="Gene3D" id="3.40.720.10">
    <property type="entry name" value="Alkaline Phosphatase, subunit A"/>
    <property type="match status" value="3"/>
</dbReference>
<dbReference type="SUPFAM" id="SSF53649">
    <property type="entry name" value="Alkaline phosphatase-like"/>
    <property type="match status" value="2"/>
</dbReference>
<protein>
    <submittedName>
        <fullName evidence="9">Sulfatase domain-containing protein</fullName>
    </submittedName>
</protein>
<feature type="domain" description="Sulfatase N-terminal" evidence="6">
    <location>
        <begin position="154"/>
        <end position="233"/>
    </location>
</feature>
<dbReference type="Pfam" id="PF16347">
    <property type="entry name" value="SGSH_C"/>
    <property type="match status" value="1"/>
</dbReference>
<evidence type="ECO:0000256" key="1">
    <source>
        <dbReference type="ARBA" id="ARBA00001913"/>
    </source>
</evidence>
<dbReference type="GO" id="GO:0008449">
    <property type="term" value="F:N-acetylglucosamine-6-sulfatase activity"/>
    <property type="evidence" value="ECO:0007669"/>
    <property type="project" value="TreeGrafter"/>
</dbReference>
<dbReference type="WBParaSite" id="ALUE_0002105501-mRNA-1">
    <property type="protein sequence ID" value="ALUE_0002105501-mRNA-1"/>
    <property type="gene ID" value="ALUE_0002105501"/>
</dbReference>
<dbReference type="GO" id="GO:0005539">
    <property type="term" value="F:glycosaminoglycan binding"/>
    <property type="evidence" value="ECO:0007669"/>
    <property type="project" value="TreeGrafter"/>
</dbReference>
<accession>A0A0M3IQM7</accession>